<keyword evidence="2" id="KW-1185">Reference proteome</keyword>
<reference evidence="1 2" key="1">
    <citation type="journal article" date="2011" name="Science">
        <title>The Selaginella genome identifies genetic changes associated with the evolution of vascular plants.</title>
        <authorList>
            <person name="Banks J.A."/>
            <person name="Nishiyama T."/>
            <person name="Hasebe M."/>
            <person name="Bowman J.L."/>
            <person name="Gribskov M."/>
            <person name="dePamphilis C."/>
            <person name="Albert V.A."/>
            <person name="Aono N."/>
            <person name="Aoyama T."/>
            <person name="Ambrose B.A."/>
            <person name="Ashton N.W."/>
            <person name="Axtell M.J."/>
            <person name="Barker E."/>
            <person name="Barker M.S."/>
            <person name="Bennetzen J.L."/>
            <person name="Bonawitz N.D."/>
            <person name="Chapple C."/>
            <person name="Cheng C."/>
            <person name="Correa L.G."/>
            <person name="Dacre M."/>
            <person name="DeBarry J."/>
            <person name="Dreyer I."/>
            <person name="Elias M."/>
            <person name="Engstrom E.M."/>
            <person name="Estelle M."/>
            <person name="Feng L."/>
            <person name="Finet C."/>
            <person name="Floyd S.K."/>
            <person name="Frommer W.B."/>
            <person name="Fujita T."/>
            <person name="Gramzow L."/>
            <person name="Gutensohn M."/>
            <person name="Harholt J."/>
            <person name="Hattori M."/>
            <person name="Heyl A."/>
            <person name="Hirai T."/>
            <person name="Hiwatashi Y."/>
            <person name="Ishikawa M."/>
            <person name="Iwata M."/>
            <person name="Karol K.G."/>
            <person name="Koehler B."/>
            <person name="Kolukisaoglu U."/>
            <person name="Kubo M."/>
            <person name="Kurata T."/>
            <person name="Lalonde S."/>
            <person name="Li K."/>
            <person name="Li Y."/>
            <person name="Litt A."/>
            <person name="Lyons E."/>
            <person name="Manning G."/>
            <person name="Maruyama T."/>
            <person name="Michael T.P."/>
            <person name="Mikami K."/>
            <person name="Miyazaki S."/>
            <person name="Morinaga S."/>
            <person name="Murata T."/>
            <person name="Mueller-Roeber B."/>
            <person name="Nelson D.R."/>
            <person name="Obara M."/>
            <person name="Oguri Y."/>
            <person name="Olmstead R.G."/>
            <person name="Onodera N."/>
            <person name="Petersen B.L."/>
            <person name="Pils B."/>
            <person name="Prigge M."/>
            <person name="Rensing S.A."/>
            <person name="Riano-Pachon D.M."/>
            <person name="Roberts A.W."/>
            <person name="Sato Y."/>
            <person name="Scheller H.V."/>
            <person name="Schulz B."/>
            <person name="Schulz C."/>
            <person name="Shakirov E.V."/>
            <person name="Shibagaki N."/>
            <person name="Shinohara N."/>
            <person name="Shippen D.E."/>
            <person name="Soerensen I."/>
            <person name="Sotooka R."/>
            <person name="Sugimoto N."/>
            <person name="Sugita M."/>
            <person name="Sumikawa N."/>
            <person name="Tanurdzic M."/>
            <person name="Theissen G."/>
            <person name="Ulvskov P."/>
            <person name="Wakazuki S."/>
            <person name="Weng J.K."/>
            <person name="Willats W.W."/>
            <person name="Wipf D."/>
            <person name="Wolf P.G."/>
            <person name="Yang L."/>
            <person name="Zimmer A.D."/>
            <person name="Zhu Q."/>
            <person name="Mitros T."/>
            <person name="Hellsten U."/>
            <person name="Loque D."/>
            <person name="Otillar R."/>
            <person name="Salamov A."/>
            <person name="Schmutz J."/>
            <person name="Shapiro H."/>
            <person name="Lindquist E."/>
            <person name="Lucas S."/>
            <person name="Rokhsar D."/>
            <person name="Grigoriev I.V."/>
        </authorList>
    </citation>
    <scope>NUCLEOTIDE SEQUENCE [LARGE SCALE GENOMIC DNA]</scope>
</reference>
<proteinExistence type="predicted"/>
<organism evidence="2">
    <name type="scientific">Selaginella moellendorffii</name>
    <name type="common">Spikemoss</name>
    <dbReference type="NCBI Taxonomy" id="88036"/>
    <lineage>
        <taxon>Eukaryota</taxon>
        <taxon>Viridiplantae</taxon>
        <taxon>Streptophyta</taxon>
        <taxon>Embryophyta</taxon>
        <taxon>Tracheophyta</taxon>
        <taxon>Lycopodiopsida</taxon>
        <taxon>Selaginellales</taxon>
        <taxon>Selaginellaceae</taxon>
        <taxon>Selaginella</taxon>
    </lineage>
</organism>
<evidence type="ECO:0000313" key="2">
    <source>
        <dbReference type="Proteomes" id="UP000001514"/>
    </source>
</evidence>
<dbReference type="HOGENOM" id="CLU_040865_0_0_1"/>
<evidence type="ECO:0000313" key="1">
    <source>
        <dbReference type="EMBL" id="EFJ07280.1"/>
    </source>
</evidence>
<dbReference type="EMBL" id="GL377687">
    <property type="protein sequence ID" value="EFJ07280.1"/>
    <property type="molecule type" value="Genomic_DNA"/>
</dbReference>
<dbReference type="Proteomes" id="UP000001514">
    <property type="component" value="Unassembled WGS sequence"/>
</dbReference>
<dbReference type="Gramene" id="EFJ07280">
    <property type="protein sequence ID" value="EFJ07280"/>
    <property type="gene ID" value="SELMODRAFT_429976"/>
</dbReference>
<dbReference type="AlphaFoldDB" id="D8T7Y0"/>
<sequence>MEPSMTPLEPCQIRSIEAVGCISTFELGLRCRGPPAEFVIDGTLGELDAKQVLVYKESIWQNRVSTGYILLAVPTKALQYGSLDWVVNYDDFRGMPMTLSARKFVQASHDRGEDPVKELNAVDAIGIRKCVVVDLRGIGINRKMGLFFAEDALYDVLACVAGTKLVPAKAVFDDRLWDKLGVQGRVAKDAAVCDIMHSEGITEMMLLKSQDCGGTLDKVTNSQDTMLLEPKSKTKVGECLFSTAVLAANAKYIPCSKTKCGGLTTMLCENPNCLANNVMRWATQAMFRIILGKQIFLAFNLKSRILKTTEFELQHIRRIALGMSLKFKEYGHFIAKIGFNFSDDNIMISINLD</sequence>
<name>D8T7Y0_SELML</name>
<gene>
    <name evidence="1" type="ORF">SELMODRAFT_429976</name>
</gene>
<accession>D8T7Y0</accession>
<protein>
    <submittedName>
        <fullName evidence="1">Uncharacterized protein</fullName>
    </submittedName>
</protein>
<dbReference type="InParanoid" id="D8T7Y0"/>
<dbReference type="KEGG" id="smo:SELMODRAFT_429976"/>